<accession>A0AAV0QSE4</accession>
<name>A0AAV0QSE4_9ROSI</name>
<reference evidence="1" key="1">
    <citation type="submission" date="2022-08" db="EMBL/GenBank/DDBJ databases">
        <authorList>
            <person name="Gutierrez-Valencia J."/>
        </authorList>
    </citation>
    <scope>NUCLEOTIDE SEQUENCE</scope>
</reference>
<protein>
    <submittedName>
        <fullName evidence="1">Uncharacterized protein</fullName>
    </submittedName>
</protein>
<evidence type="ECO:0000313" key="1">
    <source>
        <dbReference type="EMBL" id="CAI0547128.1"/>
    </source>
</evidence>
<dbReference type="EMBL" id="CAMGYJ010000010">
    <property type="protein sequence ID" value="CAI0547128.1"/>
    <property type="molecule type" value="Genomic_DNA"/>
</dbReference>
<organism evidence="1 2">
    <name type="scientific">Linum tenue</name>
    <dbReference type="NCBI Taxonomy" id="586396"/>
    <lineage>
        <taxon>Eukaryota</taxon>
        <taxon>Viridiplantae</taxon>
        <taxon>Streptophyta</taxon>
        <taxon>Embryophyta</taxon>
        <taxon>Tracheophyta</taxon>
        <taxon>Spermatophyta</taxon>
        <taxon>Magnoliopsida</taxon>
        <taxon>eudicotyledons</taxon>
        <taxon>Gunneridae</taxon>
        <taxon>Pentapetalae</taxon>
        <taxon>rosids</taxon>
        <taxon>fabids</taxon>
        <taxon>Malpighiales</taxon>
        <taxon>Linaceae</taxon>
        <taxon>Linum</taxon>
    </lineage>
</organism>
<feature type="non-terminal residue" evidence="1">
    <location>
        <position position="81"/>
    </location>
</feature>
<dbReference type="Proteomes" id="UP001154282">
    <property type="component" value="Unassembled WGS sequence"/>
</dbReference>
<evidence type="ECO:0000313" key="2">
    <source>
        <dbReference type="Proteomes" id="UP001154282"/>
    </source>
</evidence>
<proteinExistence type="predicted"/>
<gene>
    <name evidence="1" type="ORF">LITE_LOCUS44240</name>
</gene>
<dbReference type="AlphaFoldDB" id="A0AAV0QSE4"/>
<keyword evidence="2" id="KW-1185">Reference proteome</keyword>
<sequence>MADDRISSPSSLLHRFFLGSPSSSFTPYGLEQVSRFFSSSPSSVTAAASPVNLTRRDIIGDKLHELYNPFFPRSHHSLSLP</sequence>
<comment type="caution">
    <text evidence="1">The sequence shown here is derived from an EMBL/GenBank/DDBJ whole genome shotgun (WGS) entry which is preliminary data.</text>
</comment>